<protein>
    <recommendedName>
        <fullName evidence="4">RING-type domain-containing protein</fullName>
    </recommendedName>
</protein>
<proteinExistence type="predicted"/>
<feature type="signal peptide" evidence="3">
    <location>
        <begin position="1"/>
        <end position="18"/>
    </location>
</feature>
<dbReference type="PANTHER" id="PTHR45676">
    <property type="entry name" value="RING-H2 FINGER PROTEIN ATL51-RELATED"/>
    <property type="match status" value="1"/>
</dbReference>
<keyword evidence="1" id="KW-0862">Zinc</keyword>
<keyword evidence="6" id="KW-1185">Reference proteome</keyword>
<evidence type="ECO:0000259" key="4">
    <source>
        <dbReference type="PROSITE" id="PS50089"/>
    </source>
</evidence>
<sequence length="398" mass="44536">MKSFNLVYILAISNLARGCSQLCTACSTITGVWIVNNCTNQYCRAKDSDCNNNCVACLVDSLPLSCGLISSSNEYCENSASTCGGSTQIYNSAAGSITLPTQIGQLQVCEWFLDLRKVFSSQDNHYVDVKILFESPNQNDMNIGNLTIWAYDIYTFENPPKLSTLSPIKFTLQPDSLASMLAERLIKADYLIIDYTTTKSYSSYAGIHITWVSQVSSSSSSNVDQVLTIVALSLSVFFTLVCSITVAWRIIRTIRRRDRIIDGARVVYPQSMGRAREYEVIPDDSAIILSEDNIERYMPKSKYTPDLVEVGECTCCVCFEEFKEDIEVRKLLCKHVFHASCIEDWLVSQGGIPKCPLCKLNPFQPLFPPENAHEDAHEEVHEEIHEEAQVEVRLAAAE</sequence>
<evidence type="ECO:0000256" key="1">
    <source>
        <dbReference type="PROSITE-ProRule" id="PRU00175"/>
    </source>
</evidence>
<dbReference type="PANTHER" id="PTHR45676:SF41">
    <property type="entry name" value="RING-H2 FINGER PROTEIN ATL66"/>
    <property type="match status" value="1"/>
</dbReference>
<keyword evidence="1" id="KW-0479">Metal-binding</keyword>
<dbReference type="Pfam" id="PF13639">
    <property type="entry name" value="zf-RING_2"/>
    <property type="match status" value="1"/>
</dbReference>
<keyword evidence="2" id="KW-0472">Membrane</keyword>
<dbReference type="PROSITE" id="PS50089">
    <property type="entry name" value="ZF_RING_2"/>
    <property type="match status" value="1"/>
</dbReference>
<evidence type="ECO:0000256" key="2">
    <source>
        <dbReference type="SAM" id="Phobius"/>
    </source>
</evidence>
<dbReference type="AlphaFoldDB" id="A0AAU9K8Q1"/>
<keyword evidence="2" id="KW-0812">Transmembrane</keyword>
<reference evidence="5" key="1">
    <citation type="submission" date="2021-09" db="EMBL/GenBank/DDBJ databases">
        <authorList>
            <consortium name="AG Swart"/>
            <person name="Singh M."/>
            <person name="Singh A."/>
            <person name="Seah K."/>
            <person name="Emmerich C."/>
        </authorList>
    </citation>
    <scope>NUCLEOTIDE SEQUENCE</scope>
    <source>
        <strain evidence="5">ATCC30299</strain>
    </source>
</reference>
<feature type="domain" description="RING-type" evidence="4">
    <location>
        <begin position="315"/>
        <end position="359"/>
    </location>
</feature>
<organism evidence="5 6">
    <name type="scientific">Blepharisma stoltei</name>
    <dbReference type="NCBI Taxonomy" id="1481888"/>
    <lineage>
        <taxon>Eukaryota</taxon>
        <taxon>Sar</taxon>
        <taxon>Alveolata</taxon>
        <taxon>Ciliophora</taxon>
        <taxon>Postciliodesmatophora</taxon>
        <taxon>Heterotrichea</taxon>
        <taxon>Heterotrichida</taxon>
        <taxon>Blepharismidae</taxon>
        <taxon>Blepharisma</taxon>
    </lineage>
</organism>
<evidence type="ECO:0000256" key="3">
    <source>
        <dbReference type="SAM" id="SignalP"/>
    </source>
</evidence>
<feature type="chain" id="PRO_5043998183" description="RING-type domain-containing protein" evidence="3">
    <location>
        <begin position="19"/>
        <end position="398"/>
    </location>
</feature>
<evidence type="ECO:0000313" key="6">
    <source>
        <dbReference type="Proteomes" id="UP001162131"/>
    </source>
</evidence>
<dbReference type="SMART" id="SM00184">
    <property type="entry name" value="RING"/>
    <property type="match status" value="1"/>
</dbReference>
<name>A0AAU9K8Q1_9CILI</name>
<evidence type="ECO:0000313" key="5">
    <source>
        <dbReference type="EMBL" id="CAG9334599.1"/>
    </source>
</evidence>
<keyword evidence="1" id="KW-0863">Zinc-finger</keyword>
<accession>A0AAU9K8Q1</accession>
<dbReference type="GO" id="GO:0008270">
    <property type="term" value="F:zinc ion binding"/>
    <property type="evidence" value="ECO:0007669"/>
    <property type="project" value="UniProtKB-KW"/>
</dbReference>
<keyword evidence="2" id="KW-1133">Transmembrane helix</keyword>
<dbReference type="InterPro" id="IPR013083">
    <property type="entry name" value="Znf_RING/FYVE/PHD"/>
</dbReference>
<dbReference type="InterPro" id="IPR001841">
    <property type="entry name" value="Znf_RING"/>
</dbReference>
<dbReference type="SUPFAM" id="SSF57850">
    <property type="entry name" value="RING/U-box"/>
    <property type="match status" value="1"/>
</dbReference>
<feature type="transmembrane region" description="Helical" evidence="2">
    <location>
        <begin position="226"/>
        <end position="251"/>
    </location>
</feature>
<gene>
    <name evidence="5" type="ORF">BSTOLATCC_MIC61211</name>
</gene>
<keyword evidence="3" id="KW-0732">Signal</keyword>
<comment type="caution">
    <text evidence="5">The sequence shown here is derived from an EMBL/GenBank/DDBJ whole genome shotgun (WGS) entry which is preliminary data.</text>
</comment>
<dbReference type="Gene3D" id="3.30.40.10">
    <property type="entry name" value="Zinc/RING finger domain, C3HC4 (zinc finger)"/>
    <property type="match status" value="1"/>
</dbReference>
<dbReference type="EMBL" id="CAJZBQ010000058">
    <property type="protein sequence ID" value="CAG9334599.1"/>
    <property type="molecule type" value="Genomic_DNA"/>
</dbReference>
<dbReference type="Proteomes" id="UP001162131">
    <property type="component" value="Unassembled WGS sequence"/>
</dbReference>